<feature type="domain" description="Aminoacyl-transfer RNA synthetases class-II family profile" evidence="14">
    <location>
        <begin position="248"/>
        <end position="553"/>
    </location>
</feature>
<evidence type="ECO:0000256" key="12">
    <source>
        <dbReference type="ARBA" id="ARBA00047904"/>
    </source>
</evidence>
<keyword evidence="9" id="KW-0648">Protein biosynthesis</keyword>
<evidence type="ECO:0000256" key="13">
    <source>
        <dbReference type="SAM" id="MobiDB-lite"/>
    </source>
</evidence>
<dbReference type="PANTHER" id="PTHR43450">
    <property type="entry name" value="ASPARTYL-TRNA SYNTHETASE"/>
    <property type="match status" value="1"/>
</dbReference>
<comment type="subcellular location">
    <subcellularLocation>
        <location evidence="1">Cytoplasm</location>
    </subcellularLocation>
</comment>
<dbReference type="EMBL" id="ADAS02000973">
    <property type="protein sequence ID" value="OAV86592.1"/>
    <property type="molecule type" value="Genomic_DNA"/>
</dbReference>
<evidence type="ECO:0000256" key="6">
    <source>
        <dbReference type="ARBA" id="ARBA00022598"/>
    </source>
</evidence>
<dbReference type="SMR" id="A0A180G2E4"/>
<dbReference type="InterPro" id="IPR045864">
    <property type="entry name" value="aa-tRNA-synth_II/BPL/LPL"/>
</dbReference>
<dbReference type="InterPro" id="IPR004365">
    <property type="entry name" value="NA-bd_OB_tRNA"/>
</dbReference>
<dbReference type="GO" id="GO:0006422">
    <property type="term" value="P:aspartyl-tRNA aminoacylation"/>
    <property type="evidence" value="ECO:0007669"/>
    <property type="project" value="InterPro"/>
</dbReference>
<keyword evidence="8" id="KW-0067">ATP-binding</keyword>
<dbReference type="NCBIfam" id="NF003483">
    <property type="entry name" value="PRK05159.1"/>
    <property type="match status" value="1"/>
</dbReference>
<evidence type="ECO:0000256" key="10">
    <source>
        <dbReference type="ARBA" id="ARBA00023146"/>
    </source>
</evidence>
<dbReference type="InterPro" id="IPR012340">
    <property type="entry name" value="NA-bd_OB-fold"/>
</dbReference>
<evidence type="ECO:0000256" key="5">
    <source>
        <dbReference type="ARBA" id="ARBA00022490"/>
    </source>
</evidence>
<dbReference type="EC" id="6.1.1.12" evidence="3"/>
<dbReference type="GO" id="GO:0005829">
    <property type="term" value="C:cytosol"/>
    <property type="evidence" value="ECO:0007669"/>
    <property type="project" value="TreeGrafter"/>
</dbReference>
<dbReference type="GO" id="GO:0017101">
    <property type="term" value="C:aminoacyl-tRNA synthetase multienzyme complex"/>
    <property type="evidence" value="ECO:0007669"/>
    <property type="project" value="TreeGrafter"/>
</dbReference>
<dbReference type="GO" id="GO:0004815">
    <property type="term" value="F:aspartate-tRNA ligase activity"/>
    <property type="evidence" value="ECO:0007669"/>
    <property type="project" value="UniProtKB-EC"/>
</dbReference>
<dbReference type="PRINTS" id="PR01042">
    <property type="entry name" value="TRNASYNTHASP"/>
</dbReference>
<dbReference type="Gene3D" id="3.30.930.10">
    <property type="entry name" value="Bira Bifunctional Protein, Domain 2"/>
    <property type="match status" value="1"/>
</dbReference>
<dbReference type="HAMAP" id="MF_02075">
    <property type="entry name" value="Asp_tRNA_synth_type2"/>
    <property type="match status" value="1"/>
</dbReference>
<reference evidence="15" key="1">
    <citation type="submission" date="2009-11" db="EMBL/GenBank/DDBJ databases">
        <authorList>
            <consortium name="The Broad Institute Genome Sequencing Platform"/>
            <person name="Ward D."/>
            <person name="Feldgarden M."/>
            <person name="Earl A."/>
            <person name="Young S.K."/>
            <person name="Zeng Q."/>
            <person name="Koehrsen M."/>
            <person name="Alvarado L."/>
            <person name="Berlin A."/>
            <person name="Bochicchio J."/>
            <person name="Borenstein D."/>
            <person name="Chapman S.B."/>
            <person name="Chen Z."/>
            <person name="Engels R."/>
            <person name="Freedman E."/>
            <person name="Gellesch M."/>
            <person name="Goldberg J."/>
            <person name="Griggs A."/>
            <person name="Gujja S."/>
            <person name="Heilman E."/>
            <person name="Heiman D."/>
            <person name="Hepburn T."/>
            <person name="Howarth C."/>
            <person name="Jen D."/>
            <person name="Larson L."/>
            <person name="Lewis B."/>
            <person name="Mehta T."/>
            <person name="Park D."/>
            <person name="Pearson M."/>
            <person name="Roberts A."/>
            <person name="Saif S."/>
            <person name="Shea T."/>
            <person name="Shenoy N."/>
            <person name="Sisk P."/>
            <person name="Stolte C."/>
            <person name="Sykes S."/>
            <person name="Thomson T."/>
            <person name="Walk T."/>
            <person name="White J."/>
            <person name="Yandava C."/>
            <person name="Izard J."/>
            <person name="Baranova O.V."/>
            <person name="Blanton J.M."/>
            <person name="Tanner A.C."/>
            <person name="Dewhirst F.E."/>
            <person name="Haas B."/>
            <person name="Nusbaum C."/>
            <person name="Birren B."/>
        </authorList>
    </citation>
    <scope>NUCLEOTIDE SEQUENCE [LARGE SCALE GENOMIC DNA]</scope>
    <source>
        <strain evidence="15">1-1 BBBD Race 1</strain>
    </source>
</reference>
<dbReference type="OrthoDB" id="372395at2759"/>
<reference evidence="16" key="4">
    <citation type="submission" date="2025-05" db="UniProtKB">
        <authorList>
            <consortium name="EnsemblFungi"/>
        </authorList>
    </citation>
    <scope>IDENTIFICATION</scope>
    <source>
        <strain evidence="16">isolate 1-1 / race 1 (BBBD)</strain>
    </source>
</reference>
<dbReference type="InterPro" id="IPR002312">
    <property type="entry name" value="Asp/Asn-tRNA-synth_IIb"/>
</dbReference>
<evidence type="ECO:0000256" key="7">
    <source>
        <dbReference type="ARBA" id="ARBA00022741"/>
    </source>
</evidence>
<keyword evidence="6" id="KW-0436">Ligase</keyword>
<comment type="catalytic activity">
    <reaction evidence="12">
        <text>tRNA(Asp) + L-aspartate + ATP = L-aspartyl-tRNA(Asp) + AMP + diphosphate</text>
        <dbReference type="Rhea" id="RHEA:19649"/>
        <dbReference type="Rhea" id="RHEA-COMP:9660"/>
        <dbReference type="Rhea" id="RHEA-COMP:9678"/>
        <dbReference type="ChEBI" id="CHEBI:29991"/>
        <dbReference type="ChEBI" id="CHEBI:30616"/>
        <dbReference type="ChEBI" id="CHEBI:33019"/>
        <dbReference type="ChEBI" id="CHEBI:78442"/>
        <dbReference type="ChEBI" id="CHEBI:78516"/>
        <dbReference type="ChEBI" id="CHEBI:456215"/>
        <dbReference type="EC" id="6.1.1.12"/>
    </reaction>
</comment>
<dbReference type="InterPro" id="IPR004364">
    <property type="entry name" value="Aa-tRNA-synt_II"/>
</dbReference>
<keyword evidence="5" id="KW-0963">Cytoplasm</keyword>
<evidence type="ECO:0000256" key="9">
    <source>
        <dbReference type="ARBA" id="ARBA00022917"/>
    </source>
</evidence>
<gene>
    <name evidence="15" type="ORF">PTTG_12145</name>
</gene>
<proteinExistence type="inferred from homology"/>
<evidence type="ECO:0000256" key="8">
    <source>
        <dbReference type="ARBA" id="ARBA00022840"/>
    </source>
</evidence>
<evidence type="ECO:0000259" key="14">
    <source>
        <dbReference type="PROSITE" id="PS50862"/>
    </source>
</evidence>
<dbReference type="InterPro" id="IPR004523">
    <property type="entry name" value="Asp-tRNA_synthase_2"/>
</dbReference>
<dbReference type="VEuPathDB" id="FungiDB:PTTG_12145"/>
<evidence type="ECO:0000256" key="11">
    <source>
        <dbReference type="ARBA" id="ARBA00033155"/>
    </source>
</evidence>
<dbReference type="GO" id="GO:0003723">
    <property type="term" value="F:RNA binding"/>
    <property type="evidence" value="ECO:0007669"/>
    <property type="project" value="TreeGrafter"/>
</dbReference>
<sequence>MLSTLRRGPRLLRPLLPRHYHPHTPRMAEQEPLSKSALKKLEKEREKAAKKLERQAKEAQEKASREATQTDYALQNYGKTPLNMSQERSHLTWARIAELKPEMVGQRVRIQARVHNSRSQSAKLSFLVLRQQTATLQAILAITETSVSKQMIKWAIGIPLESIVVVEGHLQAPVEDVKTCSQSKLEIKLEQIFLLAEAPAKLPFLLEDASRPVDLLPKEGEQFVTVGTDTRLDNRVLDLRTPVNQAIFRVQSRVCNLFRRFLDDEGFIEIHTPKIQGAATESGASVFKLGYFEQTAFLAQSPQLAKQMAIAADFERVYEIGPVFRAENSNTYRHMTEFIGLDLEMAINEHYHEAVDLLDRLFLSIFKGLQASSAPEIQTIKSQHPLDDFTFLDQTLRLSHKEAVQILIDNGIDIQLGQDMGTEQERILGKLIKEKYHTDYYIIDKFPLAIRPFYTMPDPVDPTLSNSYDFFMRGEEIISGAQRIHDPELLTARMKEAGIDPAQMKGYLDGFRLACPAHAGGGIGLERVVMLFFGLGNIRKACLFPRDPKRLHP</sequence>
<keyword evidence="10 15" id="KW-0030">Aminoacyl-tRNA synthetase</keyword>
<dbReference type="NCBIfam" id="TIGR00458">
    <property type="entry name" value="aspS_nondisc"/>
    <property type="match status" value="1"/>
</dbReference>
<dbReference type="EnsemblFungi" id="PTTG_12145-t43_1">
    <property type="protein sequence ID" value="PTTG_12145-t43_1-p1"/>
    <property type="gene ID" value="PTTG_12145"/>
</dbReference>
<dbReference type="FunFam" id="2.40.50.140:FF:000132">
    <property type="entry name" value="Aspartyl-tRNA synthetase, cytoplasmic"/>
    <property type="match status" value="1"/>
</dbReference>
<reference evidence="15" key="2">
    <citation type="submission" date="2016-05" db="EMBL/GenBank/DDBJ databases">
        <title>Comparative analysis highlights variable genome content of wheat rusts and divergence of the mating loci.</title>
        <authorList>
            <person name="Cuomo C.A."/>
            <person name="Bakkeren G."/>
            <person name="Szabo L."/>
            <person name="Khalil H."/>
            <person name="Joly D."/>
            <person name="Goldberg J."/>
            <person name="Young S."/>
            <person name="Zeng Q."/>
            <person name="Fellers J."/>
        </authorList>
    </citation>
    <scope>NUCLEOTIDE SEQUENCE [LARGE SCALE GENOMIC DNA]</scope>
    <source>
        <strain evidence="15">1-1 BBBD Race 1</strain>
    </source>
</reference>
<evidence type="ECO:0000313" key="17">
    <source>
        <dbReference type="Proteomes" id="UP000005240"/>
    </source>
</evidence>
<keyword evidence="7" id="KW-0547">Nucleotide-binding</keyword>
<reference evidence="16 17" key="3">
    <citation type="journal article" date="2017" name="G3 (Bethesda)">
        <title>Comparative analysis highlights variable genome content of wheat rusts and divergence of the mating loci.</title>
        <authorList>
            <person name="Cuomo C.A."/>
            <person name="Bakkeren G."/>
            <person name="Khalil H.B."/>
            <person name="Panwar V."/>
            <person name="Joly D."/>
            <person name="Linning R."/>
            <person name="Sakthikumar S."/>
            <person name="Song X."/>
            <person name="Adiconis X."/>
            <person name="Fan L."/>
            <person name="Goldberg J.M."/>
            <person name="Levin J.Z."/>
            <person name="Young S."/>
            <person name="Zeng Q."/>
            <person name="Anikster Y."/>
            <person name="Bruce M."/>
            <person name="Wang M."/>
            <person name="Yin C."/>
            <person name="McCallum B."/>
            <person name="Szabo L.J."/>
            <person name="Hulbert S."/>
            <person name="Chen X."/>
            <person name="Fellers J.P."/>
        </authorList>
    </citation>
    <scope>NUCLEOTIDE SEQUENCE</scope>
    <source>
        <strain evidence="17">Isolate 1-1 / race 1 (BBBD)</strain>
        <strain evidence="16">isolate 1-1 / race 1 (BBBD)</strain>
    </source>
</reference>
<dbReference type="SUPFAM" id="SSF50249">
    <property type="entry name" value="Nucleic acid-binding proteins"/>
    <property type="match status" value="1"/>
</dbReference>
<dbReference type="FunFam" id="3.30.930.10:FF:000013">
    <property type="entry name" value="Aspartate--tRNA ligase, cytoplasmic"/>
    <property type="match status" value="1"/>
</dbReference>
<dbReference type="PANTHER" id="PTHR43450:SF1">
    <property type="entry name" value="ASPARTATE--TRNA LIGASE, CYTOPLASMIC"/>
    <property type="match status" value="1"/>
</dbReference>
<feature type="compositionally biased region" description="Basic and acidic residues" evidence="13">
    <location>
        <begin position="39"/>
        <end position="65"/>
    </location>
</feature>
<dbReference type="Pfam" id="PF00152">
    <property type="entry name" value="tRNA-synt_2"/>
    <property type="match status" value="1"/>
</dbReference>
<accession>A0A180G2E4</accession>
<evidence type="ECO:0000313" key="16">
    <source>
        <dbReference type="EnsemblFungi" id="PTTG_12145-t43_1-p1"/>
    </source>
</evidence>
<dbReference type="CDD" id="cd04320">
    <property type="entry name" value="AspRS_cyto_N"/>
    <property type="match status" value="1"/>
</dbReference>
<evidence type="ECO:0000256" key="4">
    <source>
        <dbReference type="ARBA" id="ARBA00018853"/>
    </source>
</evidence>
<keyword evidence="17" id="KW-1185">Reference proteome</keyword>
<dbReference type="InterPro" id="IPR006195">
    <property type="entry name" value="aa-tRNA-synth_II"/>
</dbReference>
<evidence type="ECO:0000256" key="1">
    <source>
        <dbReference type="ARBA" id="ARBA00004496"/>
    </source>
</evidence>
<dbReference type="CDD" id="cd00776">
    <property type="entry name" value="AsxRS_core"/>
    <property type="match status" value="1"/>
</dbReference>
<comment type="similarity">
    <text evidence="2">Belongs to the class-II aminoacyl-tRNA synthetase family. Type 2 subfamily.</text>
</comment>
<dbReference type="STRING" id="630390.A0A180G2E4"/>
<feature type="region of interest" description="Disordered" evidence="13">
    <location>
        <begin position="1"/>
        <end position="71"/>
    </location>
</feature>
<name>A0A180G2E4_PUCT1</name>
<dbReference type="SUPFAM" id="SSF55681">
    <property type="entry name" value="Class II aaRS and biotin synthetases"/>
    <property type="match status" value="1"/>
</dbReference>
<dbReference type="GO" id="GO:0005524">
    <property type="term" value="F:ATP binding"/>
    <property type="evidence" value="ECO:0007669"/>
    <property type="project" value="UniProtKB-KW"/>
</dbReference>
<organism evidence="15">
    <name type="scientific">Puccinia triticina (isolate 1-1 / race 1 (BBBD))</name>
    <name type="common">Brown leaf rust fungus</name>
    <dbReference type="NCBI Taxonomy" id="630390"/>
    <lineage>
        <taxon>Eukaryota</taxon>
        <taxon>Fungi</taxon>
        <taxon>Dikarya</taxon>
        <taxon>Basidiomycota</taxon>
        <taxon>Pucciniomycotina</taxon>
        <taxon>Pucciniomycetes</taxon>
        <taxon>Pucciniales</taxon>
        <taxon>Pucciniaceae</taxon>
        <taxon>Puccinia</taxon>
    </lineage>
</organism>
<dbReference type="PROSITE" id="PS50862">
    <property type="entry name" value="AA_TRNA_LIGASE_II"/>
    <property type="match status" value="1"/>
</dbReference>
<evidence type="ECO:0000256" key="3">
    <source>
        <dbReference type="ARBA" id="ARBA00012841"/>
    </source>
</evidence>
<protein>
    <recommendedName>
        <fullName evidence="4">Aspartate--tRNA ligase, cytoplasmic</fullName>
        <ecNumber evidence="3">6.1.1.12</ecNumber>
    </recommendedName>
    <alternativeName>
        <fullName evidence="11">Aspartyl-tRNA synthetase</fullName>
    </alternativeName>
</protein>
<evidence type="ECO:0000256" key="2">
    <source>
        <dbReference type="ARBA" id="ARBA00005312"/>
    </source>
</evidence>
<dbReference type="AlphaFoldDB" id="A0A180G2E4"/>
<evidence type="ECO:0000313" key="15">
    <source>
        <dbReference type="EMBL" id="OAV86592.1"/>
    </source>
</evidence>
<dbReference type="Proteomes" id="UP000005240">
    <property type="component" value="Unassembled WGS sequence"/>
</dbReference>
<dbReference type="Gene3D" id="2.40.50.140">
    <property type="entry name" value="Nucleic acid-binding proteins"/>
    <property type="match status" value="1"/>
</dbReference>
<dbReference type="Pfam" id="PF01336">
    <property type="entry name" value="tRNA_anti-codon"/>
    <property type="match status" value="1"/>
</dbReference>